<dbReference type="OMA" id="HTPTSHE"/>
<dbReference type="PANTHER" id="PTHR46776">
    <property type="entry name" value="CYCLIN-DEPENDENT KINASE INHIBITOR 4-RELATED"/>
    <property type="match status" value="1"/>
</dbReference>
<dbReference type="Proteomes" id="UP000007015">
    <property type="component" value="Chromosome 10"/>
</dbReference>
<proteinExistence type="inferred from homology"/>
<dbReference type="Pfam" id="PF02234">
    <property type="entry name" value="CDI"/>
    <property type="match status" value="1"/>
</dbReference>
<dbReference type="AlphaFoldDB" id="B8BHF3"/>
<evidence type="ECO:0000259" key="3">
    <source>
        <dbReference type="Pfam" id="PF02234"/>
    </source>
</evidence>
<feature type="domain" description="Cyclin-dependent kinase inhibitor" evidence="3">
    <location>
        <begin position="197"/>
        <end position="241"/>
    </location>
</feature>
<dbReference type="Gramene" id="BGIOSGA031706-TA">
    <property type="protein sequence ID" value="BGIOSGA031706-PA"/>
    <property type="gene ID" value="BGIOSGA031706"/>
</dbReference>
<reference evidence="4 5" key="1">
    <citation type="journal article" date="2005" name="PLoS Biol.">
        <title>The genomes of Oryza sativa: a history of duplications.</title>
        <authorList>
            <person name="Yu J."/>
            <person name="Wang J."/>
            <person name="Lin W."/>
            <person name="Li S."/>
            <person name="Li H."/>
            <person name="Zhou J."/>
            <person name="Ni P."/>
            <person name="Dong W."/>
            <person name="Hu S."/>
            <person name="Zeng C."/>
            <person name="Zhang J."/>
            <person name="Zhang Y."/>
            <person name="Li R."/>
            <person name="Xu Z."/>
            <person name="Li S."/>
            <person name="Li X."/>
            <person name="Zheng H."/>
            <person name="Cong L."/>
            <person name="Lin L."/>
            <person name="Yin J."/>
            <person name="Geng J."/>
            <person name="Li G."/>
            <person name="Shi J."/>
            <person name="Liu J."/>
            <person name="Lv H."/>
            <person name="Li J."/>
            <person name="Wang J."/>
            <person name="Deng Y."/>
            <person name="Ran L."/>
            <person name="Shi X."/>
            <person name="Wang X."/>
            <person name="Wu Q."/>
            <person name="Li C."/>
            <person name="Ren X."/>
            <person name="Wang J."/>
            <person name="Wang X."/>
            <person name="Li D."/>
            <person name="Liu D."/>
            <person name="Zhang X."/>
            <person name="Ji Z."/>
            <person name="Zhao W."/>
            <person name="Sun Y."/>
            <person name="Zhang Z."/>
            <person name="Bao J."/>
            <person name="Han Y."/>
            <person name="Dong L."/>
            <person name="Ji J."/>
            <person name="Chen P."/>
            <person name="Wu S."/>
            <person name="Liu J."/>
            <person name="Xiao Y."/>
            <person name="Bu D."/>
            <person name="Tan J."/>
            <person name="Yang L."/>
            <person name="Ye C."/>
            <person name="Zhang J."/>
            <person name="Xu J."/>
            <person name="Zhou Y."/>
            <person name="Yu Y."/>
            <person name="Zhang B."/>
            <person name="Zhuang S."/>
            <person name="Wei H."/>
            <person name="Liu B."/>
            <person name="Lei M."/>
            <person name="Yu H."/>
            <person name="Li Y."/>
            <person name="Xu H."/>
            <person name="Wei S."/>
            <person name="He X."/>
            <person name="Fang L."/>
            <person name="Zhang Z."/>
            <person name="Zhang Y."/>
            <person name="Huang X."/>
            <person name="Su Z."/>
            <person name="Tong W."/>
            <person name="Li J."/>
            <person name="Tong Z."/>
            <person name="Li S."/>
            <person name="Ye J."/>
            <person name="Wang L."/>
            <person name="Fang L."/>
            <person name="Lei T."/>
            <person name="Chen C."/>
            <person name="Chen H."/>
            <person name="Xu Z."/>
            <person name="Li H."/>
            <person name="Huang H."/>
            <person name="Zhang F."/>
            <person name="Xu H."/>
            <person name="Li N."/>
            <person name="Zhao C."/>
            <person name="Li S."/>
            <person name="Dong L."/>
            <person name="Huang Y."/>
            <person name="Li L."/>
            <person name="Xi Y."/>
            <person name="Qi Q."/>
            <person name="Li W."/>
            <person name="Zhang B."/>
            <person name="Hu W."/>
            <person name="Zhang Y."/>
            <person name="Tian X."/>
            <person name="Jiao Y."/>
            <person name="Liang X."/>
            <person name="Jin J."/>
            <person name="Gao L."/>
            <person name="Zheng W."/>
            <person name="Hao B."/>
            <person name="Liu S."/>
            <person name="Wang W."/>
            <person name="Yuan L."/>
            <person name="Cao M."/>
            <person name="McDermott J."/>
            <person name="Samudrala R."/>
            <person name="Wang J."/>
            <person name="Wong G.K."/>
            <person name="Yang H."/>
        </authorList>
    </citation>
    <scope>NUCLEOTIDE SEQUENCE [LARGE SCALE GENOMIC DNA]</scope>
    <source>
        <strain evidence="5">cv. 93-11</strain>
    </source>
</reference>
<protein>
    <recommendedName>
        <fullName evidence="3">Cyclin-dependent kinase inhibitor domain-containing protein</fullName>
    </recommendedName>
</protein>
<evidence type="ECO:0000256" key="2">
    <source>
        <dbReference type="ARBA" id="ARBA00023013"/>
    </source>
</evidence>
<dbReference type="HOGENOM" id="CLU_083146_0_1_1"/>
<keyword evidence="5" id="KW-1185">Reference proteome</keyword>
<dbReference type="GO" id="GO:0004861">
    <property type="term" value="F:cyclin-dependent protein serine/threonine kinase inhibitor activity"/>
    <property type="evidence" value="ECO:0007669"/>
    <property type="project" value="InterPro"/>
</dbReference>
<dbReference type="GO" id="GO:0005634">
    <property type="term" value="C:nucleus"/>
    <property type="evidence" value="ECO:0007669"/>
    <property type="project" value="InterPro"/>
</dbReference>
<keyword evidence="2" id="KW-0649">Protein kinase inhibitor</keyword>
<comment type="similarity">
    <text evidence="1">Belongs to the CDI family. ICK/KRP subfamily.</text>
</comment>
<sequence>MGKYMRKAKVVVSGEVVAAAVMELAAAPLGVRTRARSLALQKRQGGEYLELRSRRLEKLPPPPPPPPRRRATAAAATADATATESAEAEVSFGGENVLELEAMERIAPFVSLNCVKNTWVAPSPKYPRVGATCLQGTKGVPYERDEQVLRHFWNTRETTPCSLIRDPDTISTPGSTTRRSHSSSHCKVQTPVRHNIIPASAELEAFFAAEEQRQRQAFIDKYNFDPVNDCPLPGRFEWVKLD</sequence>
<dbReference type="InterPro" id="IPR044898">
    <property type="entry name" value="CDI_dom_sf"/>
</dbReference>
<evidence type="ECO:0000313" key="4">
    <source>
        <dbReference type="EMBL" id="EEC67152.1"/>
    </source>
</evidence>
<dbReference type="GO" id="GO:0051726">
    <property type="term" value="P:regulation of cell cycle"/>
    <property type="evidence" value="ECO:0007669"/>
    <property type="project" value="InterPro"/>
</dbReference>
<gene>
    <name evidence="4" type="ORF">OsI_34000</name>
</gene>
<dbReference type="InterPro" id="IPR044275">
    <property type="entry name" value="KRP"/>
</dbReference>
<dbReference type="Gene3D" id="4.10.365.10">
    <property type="entry name" value="p27"/>
    <property type="match status" value="1"/>
</dbReference>
<dbReference type="PIRSF" id="PIRSF017811">
    <property type="entry name" value="CDK_inhib_pln"/>
    <property type="match status" value="1"/>
</dbReference>
<dbReference type="InterPro" id="IPR003175">
    <property type="entry name" value="CDI_dom"/>
</dbReference>
<organism evidence="4 5">
    <name type="scientific">Oryza sativa subsp. indica</name>
    <name type="common">Rice</name>
    <dbReference type="NCBI Taxonomy" id="39946"/>
    <lineage>
        <taxon>Eukaryota</taxon>
        <taxon>Viridiplantae</taxon>
        <taxon>Streptophyta</taxon>
        <taxon>Embryophyta</taxon>
        <taxon>Tracheophyta</taxon>
        <taxon>Spermatophyta</taxon>
        <taxon>Magnoliopsida</taxon>
        <taxon>Liliopsida</taxon>
        <taxon>Poales</taxon>
        <taxon>Poaceae</taxon>
        <taxon>BOP clade</taxon>
        <taxon>Oryzoideae</taxon>
        <taxon>Oryzeae</taxon>
        <taxon>Oryzinae</taxon>
        <taxon>Oryza</taxon>
        <taxon>Oryza sativa</taxon>
    </lineage>
</organism>
<dbReference type="STRING" id="39946.B8BHF3"/>
<accession>B8BHF3</accession>
<evidence type="ECO:0000256" key="1">
    <source>
        <dbReference type="ARBA" id="ARBA00010274"/>
    </source>
</evidence>
<dbReference type="EMBL" id="CM000135">
    <property type="protein sequence ID" value="EEC67152.1"/>
    <property type="molecule type" value="Genomic_DNA"/>
</dbReference>
<evidence type="ECO:0000313" key="5">
    <source>
        <dbReference type="Proteomes" id="UP000007015"/>
    </source>
</evidence>
<name>B8BHF3_ORYSI</name>